<dbReference type="EMBL" id="CAJNYT010003840">
    <property type="protein sequence ID" value="CAF3605186.1"/>
    <property type="molecule type" value="Genomic_DNA"/>
</dbReference>
<feature type="compositionally biased region" description="Low complexity" evidence="1">
    <location>
        <begin position="230"/>
        <end position="253"/>
    </location>
</feature>
<sequence>MDSKGDQHLSDPQKLEAYLQERIQQIEETLDDDENFCNREIDATNKYIEKTEKKFHEKIHELKAKLEDIRVKNKKTSEENKAQFNNDITEVIDLFRANNYDQARKKFEDCEKRFEQRTTCIQQVPKLRMKESDIDELFTTSECKINKPAVQPIPVAALVLQRSTINDNDYDDESNGKDQSQINRKQKLRQEKIIESVNMNRNDEETEEDKKDLTGKDSDLSTFGIQSKRAAAQSTTENTNTTTNVNQAPVTTTEQGPRFRFSTRLNPPSTNSNISFSGRRIPSSSSMPNSNVNSYNTREQIRATVAPPTTTQQQTTLVANNIGQRLPLTPVSHYRHEPNMLVLLTCNAKYIVLYKGLLNRVDNWHLGVVERGVQKEYPLNWHDGLIISMGWIINDDIYMFTEREFFIYSIGLRIKLNSRMLPRSDDDEPETNYSHRGIGAVYDKYIYHIYTNRSCHWTLTHYSREKFVSLNDYDLTMLFPDVERFIHFCVNDKTMNFLVQMNDASYGVVFCWTNNFKTNEKMPAIRFPIARNPLTICSAFIQCLNQYIIFVNDPSINILHILSTEKYLQAYREECHAMCHVAVKNEIILLTNNSISSINLNQSNSFFSQFSPRYTSDI</sequence>
<evidence type="ECO:0000256" key="1">
    <source>
        <dbReference type="SAM" id="MobiDB-lite"/>
    </source>
</evidence>
<dbReference type="Proteomes" id="UP000663872">
    <property type="component" value="Unassembled WGS sequence"/>
</dbReference>
<accession>A0A818NH99</accession>
<comment type="caution">
    <text evidence="2">The sequence shown here is derived from an EMBL/GenBank/DDBJ whole genome shotgun (WGS) entry which is preliminary data.</text>
</comment>
<feature type="region of interest" description="Disordered" evidence="1">
    <location>
        <begin position="195"/>
        <end position="293"/>
    </location>
</feature>
<evidence type="ECO:0000313" key="2">
    <source>
        <dbReference type="EMBL" id="CAF3605186.1"/>
    </source>
</evidence>
<dbReference type="AlphaFoldDB" id="A0A818NH99"/>
<name>A0A818NH99_9BILA</name>
<evidence type="ECO:0000313" key="3">
    <source>
        <dbReference type="Proteomes" id="UP000663872"/>
    </source>
</evidence>
<proteinExistence type="predicted"/>
<organism evidence="2 3">
    <name type="scientific">Rotaria socialis</name>
    <dbReference type="NCBI Taxonomy" id="392032"/>
    <lineage>
        <taxon>Eukaryota</taxon>
        <taxon>Metazoa</taxon>
        <taxon>Spiralia</taxon>
        <taxon>Gnathifera</taxon>
        <taxon>Rotifera</taxon>
        <taxon>Eurotatoria</taxon>
        <taxon>Bdelloidea</taxon>
        <taxon>Philodinida</taxon>
        <taxon>Philodinidae</taxon>
        <taxon>Rotaria</taxon>
    </lineage>
</organism>
<feature type="compositionally biased region" description="Polar residues" evidence="1">
    <location>
        <begin position="263"/>
        <end position="273"/>
    </location>
</feature>
<feature type="compositionally biased region" description="Basic and acidic residues" evidence="1">
    <location>
        <begin position="208"/>
        <end position="219"/>
    </location>
</feature>
<feature type="region of interest" description="Disordered" evidence="1">
    <location>
        <begin position="167"/>
        <end position="186"/>
    </location>
</feature>
<protein>
    <submittedName>
        <fullName evidence="2">Uncharacterized protein</fullName>
    </submittedName>
</protein>
<reference evidence="2" key="1">
    <citation type="submission" date="2021-02" db="EMBL/GenBank/DDBJ databases">
        <authorList>
            <person name="Nowell W R."/>
        </authorList>
    </citation>
    <scope>NUCLEOTIDE SEQUENCE</scope>
</reference>
<feature type="compositionally biased region" description="Low complexity" evidence="1">
    <location>
        <begin position="274"/>
        <end position="293"/>
    </location>
</feature>
<gene>
    <name evidence="2" type="ORF">GRG538_LOCUS22885</name>
</gene>